<name>A0A512B2G8_9BACT</name>
<organism evidence="2 3">
    <name type="scientific">Adhaeribacter aerolatus</name>
    <dbReference type="NCBI Taxonomy" id="670289"/>
    <lineage>
        <taxon>Bacteria</taxon>
        <taxon>Pseudomonadati</taxon>
        <taxon>Bacteroidota</taxon>
        <taxon>Cytophagia</taxon>
        <taxon>Cytophagales</taxon>
        <taxon>Hymenobacteraceae</taxon>
        <taxon>Adhaeribacter</taxon>
    </lineage>
</organism>
<dbReference type="OrthoDB" id="9801263at2"/>
<dbReference type="RefSeq" id="WP_146901644.1">
    <property type="nucleotide sequence ID" value="NZ_BJYS01000032.1"/>
</dbReference>
<reference evidence="2 3" key="1">
    <citation type="submission" date="2019-07" db="EMBL/GenBank/DDBJ databases">
        <title>Whole genome shotgun sequence of Adhaeribacter aerolatus NBRC 106133.</title>
        <authorList>
            <person name="Hosoyama A."/>
            <person name="Uohara A."/>
            <person name="Ohji S."/>
            <person name="Ichikawa N."/>
        </authorList>
    </citation>
    <scope>NUCLEOTIDE SEQUENCE [LARGE SCALE GENOMIC DNA]</scope>
    <source>
        <strain evidence="2 3">NBRC 106133</strain>
    </source>
</reference>
<dbReference type="Proteomes" id="UP000321532">
    <property type="component" value="Unassembled WGS sequence"/>
</dbReference>
<proteinExistence type="predicted"/>
<protein>
    <recommendedName>
        <fullName evidence="1">YhcG PDDEXK nuclease domain-containing protein</fullName>
    </recommendedName>
</protein>
<comment type="caution">
    <text evidence="2">The sequence shown here is derived from an EMBL/GenBank/DDBJ whole genome shotgun (WGS) entry which is preliminary data.</text>
</comment>
<evidence type="ECO:0000313" key="3">
    <source>
        <dbReference type="Proteomes" id="UP000321532"/>
    </source>
</evidence>
<dbReference type="PANTHER" id="PTHR30547">
    <property type="entry name" value="UNCHARACTERIZED PROTEIN YHCG-RELATED"/>
    <property type="match status" value="1"/>
</dbReference>
<evidence type="ECO:0000259" key="1">
    <source>
        <dbReference type="Pfam" id="PF06250"/>
    </source>
</evidence>
<dbReference type="Pfam" id="PF06250">
    <property type="entry name" value="YhcG_C"/>
    <property type="match status" value="1"/>
</dbReference>
<keyword evidence="3" id="KW-1185">Reference proteome</keyword>
<sequence>MQEFLLELGHGFWLEGRQKRILIGDKYFFIDLVFYHCLLKCHVLSELKLADFNHVNAGQFNTYLNCYKAEVMRPDDQPPVGILLVAHKNDALVQYATAGFDIQLFVSKYLVQLPSKEQLENFIRNKLQ</sequence>
<dbReference type="InterPro" id="IPR053148">
    <property type="entry name" value="PD-DEXK-like_domain"/>
</dbReference>
<feature type="domain" description="YhcG PDDEXK nuclease" evidence="1">
    <location>
        <begin position="1"/>
        <end position="119"/>
    </location>
</feature>
<evidence type="ECO:0000313" key="2">
    <source>
        <dbReference type="EMBL" id="GEO06163.1"/>
    </source>
</evidence>
<gene>
    <name evidence="2" type="ORF">AAE02nite_38270</name>
</gene>
<dbReference type="PANTHER" id="PTHR30547:SF5">
    <property type="entry name" value="NUCLEASE YHCG-RELATED"/>
    <property type="match status" value="1"/>
</dbReference>
<dbReference type="InterPro" id="IPR009362">
    <property type="entry name" value="YhcG_C"/>
</dbReference>
<dbReference type="AlphaFoldDB" id="A0A512B2G8"/>
<accession>A0A512B2G8</accession>
<dbReference type="EMBL" id="BJYS01000032">
    <property type="protein sequence ID" value="GEO06163.1"/>
    <property type="molecule type" value="Genomic_DNA"/>
</dbReference>